<dbReference type="Proteomes" id="UP000001522">
    <property type="component" value="Chromosome"/>
</dbReference>
<protein>
    <recommendedName>
        <fullName evidence="2">DUF3972 domain-containing protein</fullName>
    </recommendedName>
</protein>
<feature type="domain" description="DUF3972" evidence="2">
    <location>
        <begin position="8"/>
        <end position="124"/>
    </location>
</feature>
<evidence type="ECO:0000259" key="2">
    <source>
        <dbReference type="Pfam" id="PF13118"/>
    </source>
</evidence>
<feature type="coiled-coil region" evidence="1">
    <location>
        <begin position="87"/>
        <end position="135"/>
    </location>
</feature>
<accession>D3UGJ7</accession>
<dbReference type="AlphaFoldDB" id="D3UGJ7"/>
<proteinExistence type="predicted"/>
<evidence type="ECO:0000313" key="3">
    <source>
        <dbReference type="EMBL" id="CBG39618.1"/>
    </source>
</evidence>
<evidence type="ECO:0000256" key="1">
    <source>
        <dbReference type="SAM" id="Coils"/>
    </source>
</evidence>
<dbReference type="EMBL" id="FN555004">
    <property type="protein sequence ID" value="CBG39618.1"/>
    <property type="molecule type" value="Genomic_DNA"/>
</dbReference>
<dbReference type="Pfam" id="PF13118">
    <property type="entry name" value="DUF3972"/>
    <property type="match status" value="1"/>
</dbReference>
<name>D3UGJ7_HELM1</name>
<keyword evidence="4" id="KW-1185">Reference proteome</keyword>
<keyword evidence="1" id="KW-0175">Coiled coil</keyword>
<dbReference type="KEGG" id="hms:HMU03560"/>
<dbReference type="InterPro" id="IPR025002">
    <property type="entry name" value="DUF3972"/>
</dbReference>
<sequence>MAQISLQEFLAATHLKEQEILESLTPTLIQDIPHIPIKKGIELFLQRIESQLVAMDMNSHVLEPMFFEQTLQTLSFLYEKLLSQTQNEDVIKENTLLKETLLSLQEEAQKKDQSLDLLLQEIKNRDEEIAFLKRKHQLMWGKIGNMGIIKES</sequence>
<gene>
    <name evidence="3" type="ordered locus">HMU03560</name>
</gene>
<evidence type="ECO:0000313" key="4">
    <source>
        <dbReference type="Proteomes" id="UP000001522"/>
    </source>
</evidence>
<organism evidence="3 4">
    <name type="scientific">Helicobacter mustelae (strain ATCC 43772 / CCUG 25715 / CIP 103759 / LMG 18044 / NCTC 12198 / R85-136P)</name>
    <name type="common">Campylobacter mustelae</name>
    <dbReference type="NCBI Taxonomy" id="679897"/>
    <lineage>
        <taxon>Bacteria</taxon>
        <taxon>Pseudomonadati</taxon>
        <taxon>Campylobacterota</taxon>
        <taxon>Epsilonproteobacteria</taxon>
        <taxon>Campylobacterales</taxon>
        <taxon>Helicobacteraceae</taxon>
        <taxon>Helicobacter</taxon>
    </lineage>
</organism>
<dbReference type="STRING" id="679897.HMU03560"/>
<dbReference type="RefSeq" id="WP_013022710.1">
    <property type="nucleotide sequence ID" value="NC_013949.1"/>
</dbReference>
<dbReference type="HOGENOM" id="CLU_131446_0_0_7"/>
<reference evidence="3 4" key="1">
    <citation type="journal article" date="2010" name="BMC Genomics">
        <title>Comparative genomics and proteomics of Helicobacter mustelae, an ulcerogenic and carcinogenic gastric pathogen.</title>
        <authorList>
            <person name="O'Toole P.W."/>
            <person name="Snelling W.J."/>
            <person name="Canchaya C."/>
            <person name="Forde B.M."/>
            <person name="Hardie K.R."/>
            <person name="Josenhans C."/>
            <person name="Graham R.L.J."/>
            <person name="McMullan G."/>
            <person name="Parkhill J."/>
            <person name="Belda E."/>
            <person name="Bentley S.D."/>
        </authorList>
    </citation>
    <scope>NUCLEOTIDE SEQUENCE [LARGE SCALE GENOMIC DNA]</scope>
    <source>
        <strain evidence="4">ATCC 43772 / LMG 18044 / NCTC 12198 / 12198</strain>
    </source>
</reference>